<name>A0AAV3YW58_9GAST</name>
<protein>
    <recommendedName>
        <fullName evidence="3">G-protein coupled receptors family 1 profile domain-containing protein</fullName>
    </recommendedName>
</protein>
<accession>A0AAV3YW58</accession>
<comment type="caution">
    <text evidence="1">The sequence shown here is derived from an EMBL/GenBank/DDBJ whole genome shotgun (WGS) entry which is preliminary data.</text>
</comment>
<reference evidence="1 2" key="1">
    <citation type="journal article" date="2021" name="Elife">
        <title>Chloroplast acquisition without the gene transfer in kleptoplastic sea slugs, Plakobranchus ocellatus.</title>
        <authorList>
            <person name="Maeda T."/>
            <person name="Takahashi S."/>
            <person name="Yoshida T."/>
            <person name="Shimamura S."/>
            <person name="Takaki Y."/>
            <person name="Nagai Y."/>
            <person name="Toyoda A."/>
            <person name="Suzuki Y."/>
            <person name="Arimoto A."/>
            <person name="Ishii H."/>
            <person name="Satoh N."/>
            <person name="Nishiyama T."/>
            <person name="Hasebe M."/>
            <person name="Maruyama T."/>
            <person name="Minagawa J."/>
            <person name="Obokata J."/>
            <person name="Shigenobu S."/>
        </authorList>
    </citation>
    <scope>NUCLEOTIDE SEQUENCE [LARGE SCALE GENOMIC DNA]</scope>
</reference>
<evidence type="ECO:0000313" key="1">
    <source>
        <dbReference type="EMBL" id="GFN86467.1"/>
    </source>
</evidence>
<dbReference type="Proteomes" id="UP000735302">
    <property type="component" value="Unassembled WGS sequence"/>
</dbReference>
<evidence type="ECO:0008006" key="3">
    <source>
        <dbReference type="Google" id="ProtNLM"/>
    </source>
</evidence>
<organism evidence="1 2">
    <name type="scientific">Plakobranchus ocellatus</name>
    <dbReference type="NCBI Taxonomy" id="259542"/>
    <lineage>
        <taxon>Eukaryota</taxon>
        <taxon>Metazoa</taxon>
        <taxon>Spiralia</taxon>
        <taxon>Lophotrochozoa</taxon>
        <taxon>Mollusca</taxon>
        <taxon>Gastropoda</taxon>
        <taxon>Heterobranchia</taxon>
        <taxon>Euthyneura</taxon>
        <taxon>Panpulmonata</taxon>
        <taxon>Sacoglossa</taxon>
        <taxon>Placobranchoidea</taxon>
        <taxon>Plakobranchidae</taxon>
        <taxon>Plakobranchus</taxon>
    </lineage>
</organism>
<proteinExistence type="predicted"/>
<sequence length="105" mass="11576">MDNEQLPTTGTRLMSLASLEELDNPGSASDSDSTTRPYGLRSIHTHVGLIIFGNTPLITMVFDLSTDGHTKNVFLGFINMSEIPILFLVCKRMAVFAKNISCSRR</sequence>
<dbReference type="EMBL" id="BLXT01001518">
    <property type="protein sequence ID" value="GFN86467.1"/>
    <property type="molecule type" value="Genomic_DNA"/>
</dbReference>
<dbReference type="AlphaFoldDB" id="A0AAV3YW58"/>
<evidence type="ECO:0000313" key="2">
    <source>
        <dbReference type="Proteomes" id="UP000735302"/>
    </source>
</evidence>
<gene>
    <name evidence="1" type="ORF">PoB_001297300</name>
</gene>
<keyword evidence="2" id="KW-1185">Reference proteome</keyword>